<dbReference type="Gene3D" id="2.170.270.10">
    <property type="entry name" value="SET domain"/>
    <property type="match status" value="1"/>
</dbReference>
<evidence type="ECO:0000313" key="7">
    <source>
        <dbReference type="Proteomes" id="UP000311919"/>
    </source>
</evidence>
<organism evidence="6 7">
    <name type="scientific">Schistosoma japonicum</name>
    <name type="common">Blood fluke</name>
    <dbReference type="NCBI Taxonomy" id="6182"/>
    <lineage>
        <taxon>Eukaryota</taxon>
        <taxon>Metazoa</taxon>
        <taxon>Spiralia</taxon>
        <taxon>Lophotrochozoa</taxon>
        <taxon>Platyhelminthes</taxon>
        <taxon>Trematoda</taxon>
        <taxon>Digenea</taxon>
        <taxon>Strigeidida</taxon>
        <taxon>Schistosomatoidea</taxon>
        <taxon>Schistosomatidae</taxon>
        <taxon>Schistosoma</taxon>
    </lineage>
</organism>
<evidence type="ECO:0000259" key="5">
    <source>
        <dbReference type="PROSITE" id="PS50157"/>
    </source>
</evidence>
<evidence type="ECO:0000256" key="3">
    <source>
        <dbReference type="PROSITE-ProRule" id="PRU00042"/>
    </source>
</evidence>
<dbReference type="Pfam" id="PF21549">
    <property type="entry name" value="PRDM2_PR"/>
    <property type="match status" value="1"/>
</dbReference>
<feature type="region of interest" description="Disordered" evidence="4">
    <location>
        <begin position="226"/>
        <end position="246"/>
    </location>
</feature>
<dbReference type="InterPro" id="IPR001214">
    <property type="entry name" value="SET_dom"/>
</dbReference>
<dbReference type="PROSITE" id="PS50157">
    <property type="entry name" value="ZINC_FINGER_C2H2_2"/>
    <property type="match status" value="1"/>
</dbReference>
<evidence type="ECO:0000313" key="6">
    <source>
        <dbReference type="EMBL" id="TNN08881.1"/>
    </source>
</evidence>
<dbReference type="GO" id="GO:0008270">
    <property type="term" value="F:zinc ion binding"/>
    <property type="evidence" value="ECO:0007669"/>
    <property type="project" value="UniProtKB-KW"/>
</dbReference>
<comment type="subcellular location">
    <subcellularLocation>
        <location evidence="1">Nucleus</location>
    </subcellularLocation>
</comment>
<dbReference type="Proteomes" id="UP000311919">
    <property type="component" value="Unassembled WGS sequence"/>
</dbReference>
<dbReference type="EMBL" id="SKCS01000402">
    <property type="protein sequence ID" value="TNN08881.1"/>
    <property type="molecule type" value="Genomic_DNA"/>
</dbReference>
<dbReference type="InterPro" id="IPR013087">
    <property type="entry name" value="Znf_C2H2_type"/>
</dbReference>
<dbReference type="GO" id="GO:0005634">
    <property type="term" value="C:nucleus"/>
    <property type="evidence" value="ECO:0007669"/>
    <property type="project" value="UniProtKB-SubCell"/>
</dbReference>
<dbReference type="AlphaFoldDB" id="A0A4Z2CXD5"/>
<comment type="caution">
    <text evidence="6">The sequence shown here is derived from an EMBL/GenBank/DDBJ whole genome shotgun (WGS) entry which is preliminary data.</text>
</comment>
<keyword evidence="3" id="KW-0862">Zinc</keyword>
<keyword evidence="3" id="KW-0863">Zinc-finger</keyword>
<dbReference type="InterPro" id="IPR052296">
    <property type="entry name" value="TR-Histone_Methyltrans"/>
</dbReference>
<dbReference type="PANTHER" id="PTHR16516">
    <property type="entry name" value="AGAP007109-PA"/>
    <property type="match status" value="1"/>
</dbReference>
<evidence type="ECO:0000256" key="4">
    <source>
        <dbReference type="SAM" id="MobiDB-lite"/>
    </source>
</evidence>
<feature type="domain" description="C2H2-type" evidence="5">
    <location>
        <begin position="525"/>
        <end position="548"/>
    </location>
</feature>
<dbReference type="PROSITE" id="PS00028">
    <property type="entry name" value="ZINC_FINGER_C2H2_1"/>
    <property type="match status" value="2"/>
</dbReference>
<keyword evidence="2" id="KW-0539">Nucleus</keyword>
<dbReference type="STRING" id="6182.A0A4Z2CXD5"/>
<dbReference type="PANTHER" id="PTHR16516:SF4">
    <property type="entry name" value="C2H2-TYPE DOMAIN-CONTAINING PROTEIN"/>
    <property type="match status" value="1"/>
</dbReference>
<keyword evidence="7" id="KW-1185">Reference proteome</keyword>
<proteinExistence type="predicted"/>
<accession>A0A4Z2CXD5</accession>
<protein>
    <submittedName>
        <fullName evidence="6">PR domain zinc finger 8-like isoform X2</fullName>
    </submittedName>
</protein>
<name>A0A4Z2CXD5_SCHJA</name>
<sequence length="548" mass="63120">MGMITTNVLEESLSFGPLPTSLMIAEPAYLIAQTTTDRLSELPTIYADPKRLSDPIRLIEWVCNLRCARCPGEQNMELVCTNQLSQSFYRTTRRIEAGEELLIWFRRQDLQPLIIDYLSNLHISEAWLGQTLKATNPLQKDYEEYNNLNMKSLNTVNNTFTCSGCHSEFIYIYPYISHCLFKCQKQSTLQTIQWINHSTISINELPLQLTNKYSYQQTMNTLLYNNNNNTNTNTNTNNNNSNSSNNDYQVNLNKLENLENITVTNDDNQLMNEKLFKQTDIQNQHYEKLSNKTIFQQTEYSIKQLNALHKKYLHKIHLNNNKLLKYTNTTTTTTTTTNNNNNNNNNNKSNNNNTMYHLDTNSKKTKLKTTLLPLKSRNPLVEQLLQTLTIQKDADVNIHSSTLKKSSSSLINSLSLAQNWCARCCITFRLTSDLVHHMRTCHNQSSKSINLKDRIISHHKNMLMKRKHLYNENNDNEENNELNVLHSIEQSCLSISSSSSSSLETTVSTMSTSQTPITVISVNKSICSLCGEQFKEKHHLIRHMLSHT</sequence>
<dbReference type="SMART" id="SM00355">
    <property type="entry name" value="ZnF_C2H2"/>
    <property type="match status" value="2"/>
</dbReference>
<keyword evidence="3" id="KW-0479">Metal-binding</keyword>
<feature type="region of interest" description="Disordered" evidence="4">
    <location>
        <begin position="331"/>
        <end position="353"/>
    </location>
</feature>
<evidence type="ECO:0000256" key="1">
    <source>
        <dbReference type="ARBA" id="ARBA00004123"/>
    </source>
</evidence>
<dbReference type="InterPro" id="IPR046341">
    <property type="entry name" value="SET_dom_sf"/>
</dbReference>
<reference evidence="6 7" key="1">
    <citation type="submission" date="2019-03" db="EMBL/GenBank/DDBJ databases">
        <title>An improved genome assembly of the fluke Schistosoma japonicum.</title>
        <authorList>
            <person name="Hu W."/>
            <person name="Luo F."/>
            <person name="Yin M."/>
            <person name="Mo X."/>
            <person name="Sun C."/>
            <person name="Wu Q."/>
            <person name="Zhu B."/>
            <person name="Xiang M."/>
            <person name="Wang J."/>
            <person name="Wang Y."/>
            <person name="Zhang T."/>
            <person name="Xu B."/>
            <person name="Zheng H."/>
            <person name="Feng Z."/>
        </authorList>
    </citation>
    <scope>NUCLEOTIDE SEQUENCE [LARGE SCALE GENOMIC DNA]</scope>
    <source>
        <strain evidence="6">HuSjv2</strain>
        <tissue evidence="6">Worms</tissue>
    </source>
</reference>
<gene>
    <name evidence="6" type="ORF">EWB00_006695</name>
</gene>
<dbReference type="OrthoDB" id="5814089at2759"/>
<evidence type="ECO:0000256" key="2">
    <source>
        <dbReference type="ARBA" id="ARBA00023242"/>
    </source>
</evidence>
<dbReference type="GO" id="GO:0006355">
    <property type="term" value="P:regulation of DNA-templated transcription"/>
    <property type="evidence" value="ECO:0007669"/>
    <property type="project" value="TreeGrafter"/>
</dbReference>